<keyword evidence="1" id="KW-0732">Signal</keyword>
<name>A0ABS0YYS3_9GAMM</name>
<dbReference type="Proteomes" id="UP000655994">
    <property type="component" value="Unassembled WGS sequence"/>
</dbReference>
<reference evidence="2 3" key="1">
    <citation type="submission" date="2020-09" db="EMBL/GenBank/DDBJ databases">
        <title>Draft Genomes of Bacterial Isolates from North Pond Shallow Sediments.</title>
        <authorList>
            <person name="Kiel Reese B."/>
            <person name="Mullis M."/>
            <person name="Weisend R.E."/>
        </authorList>
    </citation>
    <scope>NUCLEOTIDE SEQUENCE [LARGE SCALE GENOMIC DNA]</scope>
    <source>
        <strain evidence="2 3">KJE-3</strain>
    </source>
</reference>
<dbReference type="Gene3D" id="3.55.50.60">
    <property type="entry name" value="DotD protein"/>
    <property type="match status" value="1"/>
</dbReference>
<evidence type="ECO:0000256" key="1">
    <source>
        <dbReference type="SAM" id="SignalP"/>
    </source>
</evidence>
<dbReference type="Pfam" id="PF16816">
    <property type="entry name" value="DotD"/>
    <property type="match status" value="1"/>
</dbReference>
<dbReference type="PROSITE" id="PS51257">
    <property type="entry name" value="PROKAR_LIPOPROTEIN"/>
    <property type="match status" value="1"/>
</dbReference>
<feature type="signal peptide" evidence="1">
    <location>
        <begin position="1"/>
        <end position="20"/>
    </location>
</feature>
<evidence type="ECO:0000313" key="2">
    <source>
        <dbReference type="EMBL" id="MBJ7265580.1"/>
    </source>
</evidence>
<evidence type="ECO:0000313" key="3">
    <source>
        <dbReference type="Proteomes" id="UP000655994"/>
    </source>
</evidence>
<accession>A0ABS0YYS3</accession>
<keyword evidence="2" id="KW-0449">Lipoprotein</keyword>
<sequence>MRPMKRLIVIAAAISLSACTSTGSSQQDDQSSTSADVNKREILSKLAEGVQLLAESNRILYEVQNARAFEESTPEQRAQWRQEAYAMPESLRIPIRMDERGDAEKMLRMIARHVRYDVQGPYNKAPHDKPMAKIKSEGRSAYDIIKDISAQVRGRLQVDVMPNEDREAPVRGVIVLEYK</sequence>
<proteinExistence type="predicted"/>
<dbReference type="InterPro" id="IPR038140">
    <property type="entry name" value="DotD_sf"/>
</dbReference>
<dbReference type="EMBL" id="JAEMOS010000002">
    <property type="protein sequence ID" value="MBJ7265580.1"/>
    <property type="molecule type" value="Genomic_DNA"/>
</dbReference>
<comment type="caution">
    <text evidence="2">The sequence shown here is derived from an EMBL/GenBank/DDBJ whole genome shotgun (WGS) entry which is preliminary data.</text>
</comment>
<gene>
    <name evidence="2" type="ORF">JHC10_01345</name>
</gene>
<protein>
    <submittedName>
        <fullName evidence="2">DotD/TraH family lipoprotein</fullName>
    </submittedName>
</protein>
<feature type="chain" id="PRO_5046109421" evidence="1">
    <location>
        <begin position="21"/>
        <end position="179"/>
    </location>
</feature>
<organism evidence="2 3">
    <name type="scientific">Idiomarina abyssalis</name>
    <dbReference type="NCBI Taxonomy" id="86102"/>
    <lineage>
        <taxon>Bacteria</taxon>
        <taxon>Pseudomonadati</taxon>
        <taxon>Pseudomonadota</taxon>
        <taxon>Gammaproteobacteria</taxon>
        <taxon>Alteromonadales</taxon>
        <taxon>Idiomarinaceae</taxon>
        <taxon>Idiomarina</taxon>
    </lineage>
</organism>
<keyword evidence="3" id="KW-1185">Reference proteome</keyword>
<dbReference type="InterPro" id="IPR031817">
    <property type="entry name" value="DotD"/>
</dbReference>